<sequence length="1091" mass="124608">MDPNYRAQDVARCDLCKTAIAQNYCDFCHVNLCKPCIGEHISDEYDKHKIVPILQRKSTLIFPKCETHQNRTCEYQCQDCDIFVCSDCAMSKQHKGHEYLKLEELFTKSKESIGKDKEELDRISPTYEEIAIELENQIANLDGEYEKLTTEMSKQREELHREIDNAINKMEEEISEIKVKHNSILKEHLNEIKQVQSLMQKTLVSLHEIEDSNEVSPTINYSSKVEDFRRLPPKVNVSMPKFIPKQVVREELSSLIGKLIPLSTALEERVFTAKKPNTSVRELLDEPEVLNTIKTGHEKLYSVTCLNEEQIWTCGNTKDIKCFNIQGVLQKTIQTKSSKGPNGIAVDIDGALLYSDWKTRTVYKVKDDQTGEIIRLQGWIPKQLCVTSSGELLVVMRSEDETHSKVVRYSGSTVKQTIQFDNSQPLYSGNKRFKYITENRNLDVCVADRGACAVVVVNQAGKLRFRYTGHPSPAKTEPFKPRGVTTDSQSHILASDGGNHCIHILNADGLFLRYIDNCDLKSPYGLCVDSNDSLFVVTTKMDPNYSAQDVARCDLCKTAIAQNYCDLCHVNLCKPCIGEHISDEYDKHKIVPILQRKSTLIFPKCETHTNKNCKYQCQNCDIFVCSDCAMSKQHKGHEYLKLEELFTKSKERIGKDKEELDRISPTYEEIAIELENQIANLDGEYEKLTTEMSKQREVLHREIDNAINRMEEDIGEIKVKHHSILKEHLNEIKQVQSFMQKTLVSLHEIEESNEVSPTIHYSSIVEEFRKLPPKSNVSMPVFIPKQVSREEVNNLIGKLIPLSTTLEERVFAAKKPNTLVRELLGEPEVLNTIKTGHEYLCRVTCLNEEQIWTYGNTKDIKCFNIQDVLQKTIQTKSRMNPCDIAVDIDGALLYSDCKTRRVYKVKDDQTEEIIRVQGWIPYNLCVASSGELLVIMFSEDETQVKCVRYFGSTIKQTIQFDNGQPLYSGNNKIKFITENRNLDICVADWGAGAVVVVNQAGKLRFRYTGHPSPAKNEQFNPSGITTDSQSHILTVDGDNHCIHILNADGLFLRYIDNCDLQHPRSLCVDSNDSLFVCEFYRGSVKKIKYLK</sequence>
<keyword evidence="4" id="KW-0175">Coiled coil</keyword>
<keyword evidence="2" id="KW-0479">Metal-binding</keyword>
<evidence type="ECO:0000256" key="3">
    <source>
        <dbReference type="PROSITE-ProRule" id="PRU00504"/>
    </source>
</evidence>
<dbReference type="SUPFAM" id="SSF57845">
    <property type="entry name" value="B-box zinc-binding domain"/>
    <property type="match status" value="2"/>
</dbReference>
<feature type="domain" description="B box-type" evidence="5">
    <location>
        <begin position="605"/>
        <end position="642"/>
    </location>
</feature>
<feature type="domain" description="B box-type" evidence="5">
    <location>
        <begin position="548"/>
        <end position="593"/>
    </location>
</feature>
<dbReference type="InterPro" id="IPR001258">
    <property type="entry name" value="NHL_repeat"/>
</dbReference>
<gene>
    <name evidence="7" type="primary">LOC111109551</name>
</gene>
<feature type="coiled-coil region" evidence="4">
    <location>
        <begin position="131"/>
        <end position="187"/>
    </location>
</feature>
<feature type="domain" description="B box-type" evidence="5">
    <location>
        <begin position="8"/>
        <end position="53"/>
    </location>
</feature>
<dbReference type="PROSITE" id="PS50119">
    <property type="entry name" value="ZF_BBOX"/>
    <property type="match status" value="4"/>
</dbReference>
<dbReference type="InterPro" id="IPR047153">
    <property type="entry name" value="TRIM45/56/19-like"/>
</dbReference>
<dbReference type="InterPro" id="IPR000315">
    <property type="entry name" value="Znf_B-box"/>
</dbReference>
<keyword evidence="2" id="KW-0862">Zinc</keyword>
<dbReference type="AlphaFoldDB" id="A0A8B8BDF1"/>
<feature type="repeat" description="NHL" evidence="3">
    <location>
        <begin position="481"/>
        <end position="508"/>
    </location>
</feature>
<feature type="domain" description="B box-type" evidence="5">
    <location>
        <begin position="65"/>
        <end position="102"/>
    </location>
</feature>
<dbReference type="Proteomes" id="UP000694844">
    <property type="component" value="Chromosome 8"/>
</dbReference>
<dbReference type="KEGG" id="cvn:111109551"/>
<dbReference type="SMART" id="SM00336">
    <property type="entry name" value="BBOX"/>
    <property type="match status" value="4"/>
</dbReference>
<keyword evidence="1" id="KW-0677">Repeat</keyword>
<dbReference type="PANTHER" id="PTHR25462:SF296">
    <property type="entry name" value="MEIOTIC P26, ISOFORM F"/>
    <property type="match status" value="1"/>
</dbReference>
<evidence type="ECO:0000256" key="4">
    <source>
        <dbReference type="SAM" id="Coils"/>
    </source>
</evidence>
<dbReference type="Gene3D" id="6.10.140.1110">
    <property type="match status" value="2"/>
</dbReference>
<dbReference type="InterPro" id="IPR011042">
    <property type="entry name" value="6-blade_b-propeller_TolB-like"/>
</dbReference>
<organism evidence="6 7">
    <name type="scientific">Crassostrea virginica</name>
    <name type="common">Eastern oyster</name>
    <dbReference type="NCBI Taxonomy" id="6565"/>
    <lineage>
        <taxon>Eukaryota</taxon>
        <taxon>Metazoa</taxon>
        <taxon>Spiralia</taxon>
        <taxon>Lophotrochozoa</taxon>
        <taxon>Mollusca</taxon>
        <taxon>Bivalvia</taxon>
        <taxon>Autobranchia</taxon>
        <taxon>Pteriomorphia</taxon>
        <taxon>Ostreida</taxon>
        <taxon>Ostreoidea</taxon>
        <taxon>Ostreidae</taxon>
        <taxon>Crassostrea</taxon>
    </lineage>
</organism>
<keyword evidence="6" id="KW-1185">Reference proteome</keyword>
<evidence type="ECO:0000256" key="2">
    <source>
        <dbReference type="PROSITE-ProRule" id="PRU00024"/>
    </source>
</evidence>
<dbReference type="RefSeq" id="XP_022301427.1">
    <property type="nucleotide sequence ID" value="XM_022445719.1"/>
</dbReference>
<evidence type="ECO:0000313" key="7">
    <source>
        <dbReference type="RefSeq" id="XP_022301427.1"/>
    </source>
</evidence>
<name>A0A8B8BDF1_CRAVI</name>
<dbReference type="CDD" id="cd19756">
    <property type="entry name" value="Bbox2"/>
    <property type="match status" value="1"/>
</dbReference>
<dbReference type="Gene3D" id="3.30.160.60">
    <property type="entry name" value="Classic Zinc Finger"/>
    <property type="match status" value="2"/>
</dbReference>
<dbReference type="OrthoDB" id="27136at2759"/>
<feature type="coiled-coil region" evidence="4">
    <location>
        <begin position="671"/>
        <end position="698"/>
    </location>
</feature>
<evidence type="ECO:0000313" key="6">
    <source>
        <dbReference type="Proteomes" id="UP000694844"/>
    </source>
</evidence>
<dbReference type="Gene3D" id="2.120.10.30">
    <property type="entry name" value="TolB, C-terminal domain"/>
    <property type="match status" value="4"/>
</dbReference>
<feature type="repeat" description="NHL" evidence="3">
    <location>
        <begin position="1020"/>
        <end position="1048"/>
    </location>
</feature>
<dbReference type="GO" id="GO:0008270">
    <property type="term" value="F:zinc ion binding"/>
    <property type="evidence" value="ECO:0007669"/>
    <property type="project" value="UniProtKB-KW"/>
</dbReference>
<keyword evidence="2" id="KW-0863">Zinc-finger</keyword>
<dbReference type="PROSITE" id="PS51125">
    <property type="entry name" value="NHL"/>
    <property type="match status" value="2"/>
</dbReference>
<accession>A0A8B8BDF1</accession>
<dbReference type="Pfam" id="PF00643">
    <property type="entry name" value="zf-B_box"/>
    <property type="match status" value="2"/>
</dbReference>
<dbReference type="GeneID" id="111109551"/>
<dbReference type="SUPFAM" id="SSF101898">
    <property type="entry name" value="NHL repeat"/>
    <property type="match status" value="2"/>
</dbReference>
<evidence type="ECO:0000259" key="5">
    <source>
        <dbReference type="PROSITE" id="PS50119"/>
    </source>
</evidence>
<dbReference type="PANTHER" id="PTHR25462">
    <property type="entry name" value="BONUS, ISOFORM C-RELATED"/>
    <property type="match status" value="1"/>
</dbReference>
<evidence type="ECO:0000256" key="1">
    <source>
        <dbReference type="ARBA" id="ARBA00022737"/>
    </source>
</evidence>
<reference evidence="7" key="1">
    <citation type="submission" date="2025-08" db="UniProtKB">
        <authorList>
            <consortium name="RefSeq"/>
        </authorList>
    </citation>
    <scope>IDENTIFICATION</scope>
    <source>
        <tissue evidence="7">Whole sample</tissue>
    </source>
</reference>
<proteinExistence type="predicted"/>
<protein>
    <submittedName>
        <fullName evidence="7">Uncharacterized protein LOC111109551</fullName>
    </submittedName>
</protein>